<dbReference type="AlphaFoldDB" id="A0A518EVW2"/>
<dbReference type="OrthoDB" id="251234at2"/>
<evidence type="ECO:0008006" key="3">
    <source>
        <dbReference type="Google" id="ProtNLM"/>
    </source>
</evidence>
<reference evidence="1 2" key="1">
    <citation type="submission" date="2019-02" db="EMBL/GenBank/DDBJ databases">
        <title>Deep-cultivation of Planctomycetes and their phenomic and genomic characterization uncovers novel biology.</title>
        <authorList>
            <person name="Wiegand S."/>
            <person name="Jogler M."/>
            <person name="Boedeker C."/>
            <person name="Pinto D."/>
            <person name="Vollmers J."/>
            <person name="Rivas-Marin E."/>
            <person name="Kohn T."/>
            <person name="Peeters S.H."/>
            <person name="Heuer A."/>
            <person name="Rast P."/>
            <person name="Oberbeckmann S."/>
            <person name="Bunk B."/>
            <person name="Jeske O."/>
            <person name="Meyerdierks A."/>
            <person name="Storesund J.E."/>
            <person name="Kallscheuer N."/>
            <person name="Luecker S."/>
            <person name="Lage O.M."/>
            <person name="Pohl T."/>
            <person name="Merkel B.J."/>
            <person name="Hornburger P."/>
            <person name="Mueller R.-W."/>
            <person name="Bruemmer F."/>
            <person name="Labrenz M."/>
            <person name="Spormann A.M."/>
            <person name="Op den Camp H."/>
            <person name="Overmann J."/>
            <person name="Amann R."/>
            <person name="Jetten M.S.M."/>
            <person name="Mascher T."/>
            <person name="Medema M.H."/>
            <person name="Devos D.P."/>
            <person name="Kaster A.-K."/>
            <person name="Ovreas L."/>
            <person name="Rohde M."/>
            <person name="Galperin M.Y."/>
            <person name="Jogler C."/>
        </authorList>
    </citation>
    <scope>NUCLEOTIDE SEQUENCE [LARGE SCALE GENOMIC DNA]</scope>
    <source>
        <strain evidence="1 2">Poly30</strain>
    </source>
</reference>
<accession>A0A518EVW2</accession>
<protein>
    <recommendedName>
        <fullName evidence="3">Flagellar hook-associated protein 2 C-terminal domain-containing protein</fullName>
    </recommendedName>
</protein>
<name>A0A518EVW2_9BACT</name>
<evidence type="ECO:0000313" key="1">
    <source>
        <dbReference type="EMBL" id="QDV08198.1"/>
    </source>
</evidence>
<proteinExistence type="predicted"/>
<sequence length="566" mass="57111">MRVGGTAGAWTPFARPFGSTLNIGSAGARGGAAAAGETLTLSALSELAGDVDVLGEAVRKLGRLDRVSSRTVGARAGMATGQLVLDDTEVPASAATMRSVEEVNTVATSYSTHAPDWTGGSAAGLGIEGVYDGRHGDTTLNFEVTGVPLLGLTSAEIEVTDGSGDLIETLTFGSGGGTQTLASGLEFTLGSGALTLGDTFALDVSASVGTSVRASAAFDGTGDAAPEFDPGRSVSAGTFVLNGVSIDVAASESLLDVLDSINASSAGVTAQFDATTERVTLSQNTVGAAPTILFGSDISGFLDAVKLRGAVATAGEDAASAESADDVIGSLASLSGVTSGSFQVNGQTISVDIANDTLPNVLARISASGEVNAMVDDARAVTLAGRGRRAFDLSGDDTGLLGALGIDLQRYAGTRGRQTTTISNRAGVRRALLEVHDAYNALLRGPRDGVSATNVREVRSRLSTSVGSAFSRHQRLSGSGTLVSGLGLNLSAFDDTKTRAMELDSAALAKALRAKDGELSDLLFGSEEGKKGLVEFLEEAVKGAAESLVKKLDPGGALGLRLDVTG</sequence>
<organism evidence="1 2">
    <name type="scientific">Saltatorellus ferox</name>
    <dbReference type="NCBI Taxonomy" id="2528018"/>
    <lineage>
        <taxon>Bacteria</taxon>
        <taxon>Pseudomonadati</taxon>
        <taxon>Planctomycetota</taxon>
        <taxon>Planctomycetia</taxon>
        <taxon>Planctomycetia incertae sedis</taxon>
        <taxon>Saltatorellus</taxon>
    </lineage>
</organism>
<gene>
    <name evidence="1" type="ORF">Poly30_37340</name>
</gene>
<dbReference type="RefSeq" id="WP_145200408.1">
    <property type="nucleotide sequence ID" value="NZ_CP036434.1"/>
</dbReference>
<keyword evidence="2" id="KW-1185">Reference proteome</keyword>
<dbReference type="Proteomes" id="UP000320390">
    <property type="component" value="Chromosome"/>
</dbReference>
<evidence type="ECO:0000313" key="2">
    <source>
        <dbReference type="Proteomes" id="UP000320390"/>
    </source>
</evidence>
<dbReference type="EMBL" id="CP036434">
    <property type="protein sequence ID" value="QDV08198.1"/>
    <property type="molecule type" value="Genomic_DNA"/>
</dbReference>